<dbReference type="Proteomes" id="UP000316253">
    <property type="component" value="Unassembled WGS sequence"/>
</dbReference>
<evidence type="ECO:0000256" key="3">
    <source>
        <dbReference type="ARBA" id="ARBA00023274"/>
    </source>
</evidence>
<dbReference type="HAMAP" id="MF_00736">
    <property type="entry name" value="Ribosomal_uL11"/>
    <property type="match status" value="1"/>
</dbReference>
<evidence type="ECO:0000313" key="10">
    <source>
        <dbReference type="Proteomes" id="UP000316253"/>
    </source>
</evidence>
<sequence>MAKKAVKILKVQAPAGRANPAPPIGPVLGGAGVNIMEFVQQFNERTKTMTGIIPAVISVYEDRSFDFVLMQPPMTELIKAELKLEKGSGTPNKTKIGHLTQAQIESIAAHKMSDLNARSIESASSIVRGTARSMGVTTD</sequence>
<evidence type="ECO:0000259" key="7">
    <source>
        <dbReference type="Pfam" id="PF00298"/>
    </source>
</evidence>
<protein>
    <recommendedName>
        <fullName evidence="4">Large ribosomal subunit protein uL11</fullName>
    </recommendedName>
</protein>
<dbReference type="EMBL" id="VMFD01000022">
    <property type="protein sequence ID" value="TSC65925.1"/>
    <property type="molecule type" value="Genomic_DNA"/>
</dbReference>
<keyword evidence="4 6" id="KW-0699">rRNA-binding</keyword>
<dbReference type="SUPFAM" id="SSF46906">
    <property type="entry name" value="Ribosomal protein L11, C-terminal domain"/>
    <property type="match status" value="1"/>
</dbReference>
<name>A0A554JC27_9BACT</name>
<dbReference type="GO" id="GO:0022625">
    <property type="term" value="C:cytosolic large ribosomal subunit"/>
    <property type="evidence" value="ECO:0007669"/>
    <property type="project" value="TreeGrafter"/>
</dbReference>
<dbReference type="GO" id="GO:0006412">
    <property type="term" value="P:translation"/>
    <property type="evidence" value="ECO:0007669"/>
    <property type="project" value="UniProtKB-UniRule"/>
</dbReference>
<feature type="domain" description="Large ribosomal subunit protein uL11 N-terminal" evidence="8">
    <location>
        <begin position="10"/>
        <end position="65"/>
    </location>
</feature>
<evidence type="ECO:0000313" key="9">
    <source>
        <dbReference type="EMBL" id="TSC65925.1"/>
    </source>
</evidence>
<dbReference type="Pfam" id="PF03946">
    <property type="entry name" value="Ribosomal_L11_N"/>
    <property type="match status" value="1"/>
</dbReference>
<comment type="subunit">
    <text evidence="4">Part of the ribosomal stalk of the 50S ribosomal subunit. Interacts with L10 and the large rRNA to form the base of the stalk. L10 forms an elongated spine to which L12 dimers bind in a sequential fashion forming a multimeric L10(L12)X complex.</text>
</comment>
<accession>A0A554JC27</accession>
<comment type="function">
    <text evidence="4 6">Forms part of the ribosomal stalk which helps the ribosome interact with GTP-bound translation factors.</text>
</comment>
<dbReference type="Pfam" id="PF00298">
    <property type="entry name" value="Ribosomal_L11"/>
    <property type="match status" value="1"/>
</dbReference>
<feature type="domain" description="Large ribosomal subunit protein uL11 C-terminal" evidence="7">
    <location>
        <begin position="71"/>
        <end position="137"/>
    </location>
</feature>
<comment type="PTM">
    <text evidence="4 6">One or more lysine residues are methylated.</text>
</comment>
<evidence type="ECO:0000256" key="1">
    <source>
        <dbReference type="ARBA" id="ARBA00010537"/>
    </source>
</evidence>
<dbReference type="PANTHER" id="PTHR11661">
    <property type="entry name" value="60S RIBOSOMAL PROTEIN L12"/>
    <property type="match status" value="1"/>
</dbReference>
<comment type="caution">
    <text evidence="9">The sequence shown here is derived from an EMBL/GenBank/DDBJ whole genome shotgun (WGS) entry which is preliminary data.</text>
</comment>
<evidence type="ECO:0000259" key="8">
    <source>
        <dbReference type="Pfam" id="PF03946"/>
    </source>
</evidence>
<dbReference type="SUPFAM" id="SSF54747">
    <property type="entry name" value="Ribosomal L11/L12e N-terminal domain"/>
    <property type="match status" value="1"/>
</dbReference>
<dbReference type="NCBIfam" id="TIGR01632">
    <property type="entry name" value="L11_bact"/>
    <property type="match status" value="1"/>
</dbReference>
<dbReference type="AlphaFoldDB" id="A0A554JC27"/>
<evidence type="ECO:0000256" key="6">
    <source>
        <dbReference type="RuleBase" id="RU003979"/>
    </source>
</evidence>
<keyword evidence="2 4" id="KW-0689">Ribosomal protein</keyword>
<dbReference type="InterPro" id="IPR036796">
    <property type="entry name" value="Ribosomal_uL11_N_sf"/>
</dbReference>
<evidence type="ECO:0000256" key="5">
    <source>
        <dbReference type="RuleBase" id="RU003978"/>
    </source>
</evidence>
<keyword evidence="4 6" id="KW-0694">RNA-binding</keyword>
<dbReference type="GO" id="GO:0070180">
    <property type="term" value="F:large ribosomal subunit rRNA binding"/>
    <property type="evidence" value="ECO:0007669"/>
    <property type="project" value="UniProtKB-UniRule"/>
</dbReference>
<dbReference type="InterPro" id="IPR020784">
    <property type="entry name" value="Ribosomal_uL11_N"/>
</dbReference>
<dbReference type="CDD" id="cd00349">
    <property type="entry name" value="Ribosomal_L11"/>
    <property type="match status" value="1"/>
</dbReference>
<evidence type="ECO:0000256" key="2">
    <source>
        <dbReference type="ARBA" id="ARBA00022980"/>
    </source>
</evidence>
<dbReference type="InterPro" id="IPR000911">
    <property type="entry name" value="Ribosomal_uL11"/>
</dbReference>
<keyword evidence="3 4" id="KW-0687">Ribonucleoprotein</keyword>
<dbReference type="PANTHER" id="PTHR11661:SF1">
    <property type="entry name" value="LARGE RIBOSOMAL SUBUNIT PROTEIN UL11M"/>
    <property type="match status" value="1"/>
</dbReference>
<dbReference type="InterPro" id="IPR020783">
    <property type="entry name" value="Ribosomal_uL11_C"/>
</dbReference>
<keyword evidence="4 6" id="KW-0488">Methylation</keyword>
<evidence type="ECO:0000256" key="4">
    <source>
        <dbReference type="HAMAP-Rule" id="MF_00736"/>
    </source>
</evidence>
<dbReference type="InterPro" id="IPR036769">
    <property type="entry name" value="Ribosomal_uL11_C_sf"/>
</dbReference>
<dbReference type="Gene3D" id="1.10.10.250">
    <property type="entry name" value="Ribosomal protein L11, C-terminal domain"/>
    <property type="match status" value="1"/>
</dbReference>
<dbReference type="InterPro" id="IPR006519">
    <property type="entry name" value="Ribosomal_uL11_bac-typ"/>
</dbReference>
<organism evidence="9 10">
    <name type="scientific">Candidatus Berkelbacteria bacterium Gr01-1014_85</name>
    <dbReference type="NCBI Taxonomy" id="2017150"/>
    <lineage>
        <taxon>Bacteria</taxon>
        <taxon>Candidatus Berkelbacteria</taxon>
    </lineage>
</organism>
<dbReference type="Gene3D" id="3.30.1550.10">
    <property type="entry name" value="Ribosomal protein L11/L12, N-terminal domain"/>
    <property type="match status" value="1"/>
</dbReference>
<proteinExistence type="inferred from homology"/>
<dbReference type="GO" id="GO:0003735">
    <property type="term" value="F:structural constituent of ribosome"/>
    <property type="evidence" value="ECO:0007669"/>
    <property type="project" value="InterPro"/>
</dbReference>
<reference evidence="9 10" key="1">
    <citation type="submission" date="2017-08" db="EMBL/GenBank/DDBJ databases">
        <title>Mechanisms for carbon and nitrogen cycling indicate functional differentiation within the Candidate Phyla Radiation.</title>
        <authorList>
            <person name="Danczak R.E."/>
            <person name="Johnston M.D."/>
            <person name="Kenah C."/>
            <person name="Slattery M."/>
            <person name="Wrighton K.C."/>
            <person name="Wilkins M.J."/>
        </authorList>
    </citation>
    <scope>NUCLEOTIDE SEQUENCE [LARGE SCALE GENOMIC DNA]</scope>
    <source>
        <strain evidence="9">Gr01-1014_85</strain>
    </source>
</reference>
<gene>
    <name evidence="4" type="primary">rplK</name>
    <name evidence="9" type="ORF">CEO22_298</name>
</gene>
<comment type="similarity">
    <text evidence="1 4 5">Belongs to the universal ribosomal protein uL11 family.</text>
</comment>
<dbReference type="SMART" id="SM00649">
    <property type="entry name" value="RL11"/>
    <property type="match status" value="1"/>
</dbReference>